<feature type="transmembrane region" description="Helical" evidence="4">
    <location>
        <begin position="20"/>
        <end position="41"/>
    </location>
</feature>
<dbReference type="Proteomes" id="UP000593562">
    <property type="component" value="Unassembled WGS sequence"/>
</dbReference>
<keyword evidence="4" id="KW-0812">Transmembrane</keyword>
<dbReference type="AlphaFoldDB" id="A0A7J7DDR3"/>
<evidence type="ECO:0000256" key="4">
    <source>
        <dbReference type="SAM" id="Phobius"/>
    </source>
</evidence>
<dbReference type="PRINTS" id="PR00597">
    <property type="entry name" value="GELSOLIN"/>
</dbReference>
<dbReference type="InterPro" id="IPR003128">
    <property type="entry name" value="Villin_headpiece"/>
</dbReference>
<name>A0A7J7DDR3_TRIWF</name>
<dbReference type="CDD" id="cd11292">
    <property type="entry name" value="gelsolin_S3_like"/>
    <property type="match status" value="1"/>
</dbReference>
<gene>
    <name evidence="6" type="ORF">HS088_TW07G00087</name>
</gene>
<feature type="compositionally biased region" description="Low complexity" evidence="3">
    <location>
        <begin position="827"/>
        <end position="839"/>
    </location>
</feature>
<reference evidence="6 7" key="1">
    <citation type="journal article" date="2020" name="Nat. Commun.">
        <title>Genome of Tripterygium wilfordii and identification of cytochrome P450 involved in triptolide biosynthesis.</title>
        <authorList>
            <person name="Tu L."/>
            <person name="Su P."/>
            <person name="Zhang Z."/>
            <person name="Gao L."/>
            <person name="Wang J."/>
            <person name="Hu T."/>
            <person name="Zhou J."/>
            <person name="Zhang Y."/>
            <person name="Zhao Y."/>
            <person name="Liu Y."/>
            <person name="Song Y."/>
            <person name="Tong Y."/>
            <person name="Lu Y."/>
            <person name="Yang J."/>
            <person name="Xu C."/>
            <person name="Jia M."/>
            <person name="Peters R.J."/>
            <person name="Huang L."/>
            <person name="Gao W."/>
        </authorList>
    </citation>
    <scope>NUCLEOTIDE SEQUENCE [LARGE SCALE GENOMIC DNA]</scope>
    <source>
        <strain evidence="7">cv. XIE 37</strain>
        <tissue evidence="6">Leaf</tissue>
    </source>
</reference>
<feature type="region of interest" description="Disordered" evidence="3">
    <location>
        <begin position="808"/>
        <end position="839"/>
    </location>
</feature>
<keyword evidence="2" id="KW-0677">Repeat</keyword>
<comment type="caution">
    <text evidence="6">The sequence shown here is derived from an EMBL/GenBank/DDBJ whole genome shotgun (WGS) entry which is preliminary data.</text>
</comment>
<dbReference type="CDD" id="cd11290">
    <property type="entry name" value="gelsolin_S1_like"/>
    <property type="match status" value="1"/>
</dbReference>
<evidence type="ECO:0000259" key="5">
    <source>
        <dbReference type="PROSITE" id="PS51089"/>
    </source>
</evidence>
<evidence type="ECO:0000256" key="2">
    <source>
        <dbReference type="ARBA" id="ARBA00022737"/>
    </source>
</evidence>
<dbReference type="SUPFAM" id="SSF55753">
    <property type="entry name" value="Actin depolymerizing proteins"/>
    <property type="match status" value="6"/>
</dbReference>
<dbReference type="CDD" id="cd11293">
    <property type="entry name" value="gelsolin_S4_like"/>
    <property type="match status" value="1"/>
</dbReference>
<evidence type="ECO:0000313" key="6">
    <source>
        <dbReference type="EMBL" id="KAF5744515.1"/>
    </source>
</evidence>
<dbReference type="GO" id="GO:0051015">
    <property type="term" value="F:actin filament binding"/>
    <property type="evidence" value="ECO:0007669"/>
    <property type="project" value="InterPro"/>
</dbReference>
<dbReference type="Gene3D" id="1.10.950.10">
    <property type="entry name" value="Villin headpiece domain"/>
    <property type="match status" value="1"/>
</dbReference>
<dbReference type="EMBL" id="JAAARO010000007">
    <property type="protein sequence ID" value="KAF5744515.1"/>
    <property type="molecule type" value="Genomic_DNA"/>
</dbReference>
<keyword evidence="4" id="KW-1133">Transmembrane helix</keyword>
<dbReference type="InterPro" id="IPR036886">
    <property type="entry name" value="Villin_headpiece_dom_sf"/>
</dbReference>
<proteinExistence type="predicted"/>
<dbReference type="CDD" id="cd11289">
    <property type="entry name" value="gelsolin_S2_like"/>
    <property type="match status" value="1"/>
</dbReference>
<sequence>MMLRIKLTNVKHKLYTINRLKIILLLLLPLLLRLLFIPSIFVDLEVWNTRIGFHGLKSPVVRPHGENSGCFILIILMLSGLEIWCVDKHQLASVQKSFHGKFYSGSAYVVLNTVTQTNGPPQYNIHYWLGNGANKVDSALASDKALELDSALGSCAVQYREVQGQETEKFLSYFRPCIIPIEGVYSLQPGHVNGETYKVSLFTCKGDHVVSVKEVPFSRSSLNHNDVFILDTASKLFLFCGCNSSIQERAKALEVVQYISENKHSGKIDVATIEDGKFVGDPDVGEFWSLFGGYAPIPKDSPSDVQKQSDFSSVKLFWISLQGKLCQSESASFNKEMLETNKCYMLDCDTDIYIWMGRNTSLTERKTSISTAEDFIRNQGRSTKTRLTFLTEGLETTMFKSYFNTWSQKVEPRLYEEGRGKVAAIFKQQGYDVKELQEEEDCDIYINCRGKLKVWRLSDGKLLLVPVPEQTMLFSGDCYIVQYTYPADGRDENLLYVWLGRHSLMEDRVDAIACMNAIVDATKGDPVVAQVTEGREPLLFFSIFQALIIFKGVLSTQYKKFIAEKGVEDDTYDGKKTALFRVQGKNLESMQAIQVDQVSSSLNSSYCYILQTGTCIFTWIGSLSSTKDHELLDRMLELINPTWQPMSVREGSEPDTFWNALGGKTEYPREKEMKEQMEDPHLFLLVFTDEVYNFNQDDLTTEDAFILDCHREIYVWIGHHSNVKSKQQALSLGSKFLEADIWLERSSSEIPIYVVTEGQEPQIFTRFFEWDFSKANMHGNSFERKLAILKGNPPNLVVPVRNSWKTLSRDSTPDYPRSRSVDSTGRGSNFSSTTSVSGSNFKPSNDYLSSSLTPIGRKLFSASSSSHSSSGSPTAESSFSGNVNLVQFNGNEAGLSSLIYPYQRVKVDSKDPVTGIDVTKRETYLSDEEFQEKFSMTKQAFYELPKWRQNKLKITLHLF</sequence>
<dbReference type="Gene3D" id="3.40.20.10">
    <property type="entry name" value="Severin"/>
    <property type="match status" value="6"/>
</dbReference>
<dbReference type="GO" id="GO:0007015">
    <property type="term" value="P:actin filament organization"/>
    <property type="evidence" value="ECO:0007669"/>
    <property type="project" value="UniProtKB-ARBA"/>
</dbReference>
<accession>A0A7J7DDR3</accession>
<dbReference type="SMART" id="SM00262">
    <property type="entry name" value="GEL"/>
    <property type="match status" value="6"/>
</dbReference>
<dbReference type="GO" id="GO:0051693">
    <property type="term" value="P:actin filament capping"/>
    <property type="evidence" value="ECO:0007669"/>
    <property type="project" value="UniProtKB-KW"/>
</dbReference>
<evidence type="ECO:0000256" key="1">
    <source>
        <dbReference type="ARBA" id="ARBA00022467"/>
    </source>
</evidence>
<dbReference type="SUPFAM" id="SSF47050">
    <property type="entry name" value="VHP, Villin headpiece domain"/>
    <property type="match status" value="1"/>
</dbReference>
<keyword evidence="4" id="KW-0472">Membrane</keyword>
<evidence type="ECO:0000313" key="7">
    <source>
        <dbReference type="Proteomes" id="UP000593562"/>
    </source>
</evidence>
<dbReference type="PANTHER" id="PTHR11977">
    <property type="entry name" value="VILLIN"/>
    <property type="match status" value="1"/>
</dbReference>
<organism evidence="6 7">
    <name type="scientific">Tripterygium wilfordii</name>
    <name type="common">Thunder God vine</name>
    <dbReference type="NCBI Taxonomy" id="458696"/>
    <lineage>
        <taxon>Eukaryota</taxon>
        <taxon>Viridiplantae</taxon>
        <taxon>Streptophyta</taxon>
        <taxon>Embryophyta</taxon>
        <taxon>Tracheophyta</taxon>
        <taxon>Spermatophyta</taxon>
        <taxon>Magnoliopsida</taxon>
        <taxon>eudicotyledons</taxon>
        <taxon>Gunneridae</taxon>
        <taxon>Pentapetalae</taxon>
        <taxon>rosids</taxon>
        <taxon>fabids</taxon>
        <taxon>Celastrales</taxon>
        <taxon>Celastraceae</taxon>
        <taxon>Tripterygium</taxon>
    </lineage>
</organism>
<feature type="compositionally biased region" description="Basic and acidic residues" evidence="3">
    <location>
        <begin position="808"/>
        <end position="820"/>
    </location>
</feature>
<dbReference type="InParanoid" id="A0A7J7DDR3"/>
<dbReference type="SMART" id="SM00153">
    <property type="entry name" value="VHP"/>
    <property type="match status" value="1"/>
</dbReference>
<dbReference type="PROSITE" id="PS51089">
    <property type="entry name" value="HP"/>
    <property type="match status" value="1"/>
</dbReference>
<dbReference type="PANTHER" id="PTHR11977:SF25">
    <property type="entry name" value="VILLIN-1"/>
    <property type="match status" value="1"/>
</dbReference>
<dbReference type="CDD" id="cd11288">
    <property type="entry name" value="gelsolin_S5_like"/>
    <property type="match status" value="1"/>
</dbReference>
<dbReference type="Pfam" id="PF00626">
    <property type="entry name" value="Gelsolin"/>
    <property type="match status" value="4"/>
</dbReference>
<dbReference type="InterPro" id="IPR007122">
    <property type="entry name" value="Villin/Gelsolin"/>
</dbReference>
<keyword evidence="7" id="KW-1185">Reference proteome</keyword>
<dbReference type="InterPro" id="IPR029006">
    <property type="entry name" value="ADF-H/Gelsolin-like_dom_sf"/>
</dbReference>
<protein>
    <submittedName>
        <fullName evidence="6">Villin-1-like isoform X2</fullName>
    </submittedName>
</protein>
<keyword evidence="1" id="KW-0117">Actin capping</keyword>
<dbReference type="FunFam" id="3.40.20.10:FF:000001">
    <property type="entry name" value="Gelsolin"/>
    <property type="match status" value="1"/>
</dbReference>
<feature type="domain" description="HP" evidence="5">
    <location>
        <begin position="894"/>
        <end position="959"/>
    </location>
</feature>
<dbReference type="FunCoup" id="A0A7J7DDR3">
    <property type="interactions" value="512"/>
</dbReference>
<dbReference type="InterPro" id="IPR007123">
    <property type="entry name" value="Gelsolin-like_dom"/>
</dbReference>
<dbReference type="Pfam" id="PF02209">
    <property type="entry name" value="VHP"/>
    <property type="match status" value="1"/>
</dbReference>
<evidence type="ECO:0000256" key="3">
    <source>
        <dbReference type="SAM" id="MobiDB-lite"/>
    </source>
</evidence>